<dbReference type="InterPro" id="IPR006311">
    <property type="entry name" value="TAT_signal"/>
</dbReference>
<dbReference type="PANTHER" id="PTHR33376:SF4">
    <property type="entry name" value="SIALIC ACID-BINDING PERIPLASMIC PROTEIN SIAP"/>
    <property type="match status" value="1"/>
</dbReference>
<dbReference type="CDD" id="cd13603">
    <property type="entry name" value="PBP2_TRAP_Siap_TeaA_like"/>
    <property type="match status" value="1"/>
</dbReference>
<evidence type="ECO:0000313" key="7">
    <source>
        <dbReference type="Proteomes" id="UP001604002"/>
    </source>
</evidence>
<dbReference type="InterPro" id="IPR018389">
    <property type="entry name" value="DctP_fam"/>
</dbReference>
<dbReference type="Proteomes" id="UP001604002">
    <property type="component" value="Unassembled WGS sequence"/>
</dbReference>
<evidence type="ECO:0000256" key="5">
    <source>
        <dbReference type="SAM" id="SignalP"/>
    </source>
</evidence>
<dbReference type="Pfam" id="PF03480">
    <property type="entry name" value="DctP"/>
    <property type="match status" value="1"/>
</dbReference>
<evidence type="ECO:0000313" key="6">
    <source>
        <dbReference type="EMBL" id="MFG1374102.1"/>
    </source>
</evidence>
<keyword evidence="4 5" id="KW-0732">Signal</keyword>
<evidence type="ECO:0000256" key="4">
    <source>
        <dbReference type="ARBA" id="ARBA00022729"/>
    </source>
</evidence>
<reference evidence="6 7" key="1">
    <citation type="submission" date="2024-02" db="EMBL/GenBank/DDBJ databases">
        <title>Expansion and revision of Xanthobacter and proposal of Roseixanthobacter gen. nov.</title>
        <authorList>
            <person name="Soltysiak M.P.M."/>
            <person name="Jalihal A."/>
            <person name="Ory A."/>
            <person name="Chrisophersen C."/>
            <person name="Lee A.D."/>
            <person name="Boulton J."/>
            <person name="Springer M."/>
        </authorList>
    </citation>
    <scope>NUCLEOTIDE SEQUENCE [LARGE SCALE GENOMIC DNA]</scope>
    <source>
        <strain evidence="6 7">23A</strain>
    </source>
</reference>
<sequence>MMLTRRTLFKAGAAGALSGGAFAGGVFAPFVARAQSAEFSYKYANNLPVTHPMNVRAGEMVDKIKAETQGRVEIKVFPSSQLGGDTDMLSQLRSGGIEFFTLSPLILSTLIPNASVSGIGFAFPDYATVWKAMDGGLGAYVRGQISKAGIIAMDNIWDNGFRQITTSTRPIETAADLKGLKIRVPVSPLWTSMFRAFDSAPASLNFAEVYTALQTRTVDAQENPLAIIATAKLFEVQKYCSVTNHMWDGFWFLANRRAFERLPDDLRAIVAKNINAAGLKEREDVLVLNGNLRKELSEKGLAFNEPKVDSFRDQLRKAGFYSEWKGKFGDEAWSILESYTGKLS</sequence>
<keyword evidence="7" id="KW-1185">Reference proteome</keyword>
<comment type="subcellular location">
    <subcellularLocation>
        <location evidence="1">Cell envelope</location>
    </subcellularLocation>
</comment>
<dbReference type="InterPro" id="IPR038404">
    <property type="entry name" value="TRAP_DctP_sf"/>
</dbReference>
<name>A0ABW7A290_9HYPH</name>
<dbReference type="InterPro" id="IPR004682">
    <property type="entry name" value="TRAP_DctP"/>
</dbReference>
<dbReference type="Gene3D" id="3.40.190.170">
    <property type="entry name" value="Bacterial extracellular solute-binding protein, family 7"/>
    <property type="match status" value="1"/>
</dbReference>
<proteinExistence type="inferred from homology"/>
<protein>
    <submittedName>
        <fullName evidence="6">TRAP transporter substrate-binding protein</fullName>
    </submittedName>
</protein>
<feature type="chain" id="PRO_5046520153" evidence="5">
    <location>
        <begin position="24"/>
        <end position="344"/>
    </location>
</feature>
<dbReference type="PANTHER" id="PTHR33376">
    <property type="match status" value="1"/>
</dbReference>
<dbReference type="RefSeq" id="WP_393993773.1">
    <property type="nucleotide sequence ID" value="NZ_JBAFVH010000010.1"/>
</dbReference>
<dbReference type="PIRSF" id="PIRSF006470">
    <property type="entry name" value="DctB"/>
    <property type="match status" value="1"/>
</dbReference>
<dbReference type="PROSITE" id="PS51318">
    <property type="entry name" value="TAT"/>
    <property type="match status" value="1"/>
</dbReference>
<accession>A0ABW7A290</accession>
<dbReference type="NCBIfam" id="TIGR00787">
    <property type="entry name" value="dctP"/>
    <property type="match status" value="1"/>
</dbReference>
<gene>
    <name evidence="6" type="ORF">V5F32_18130</name>
</gene>
<keyword evidence="3" id="KW-0813">Transport</keyword>
<dbReference type="EMBL" id="JBAFVH010000010">
    <property type="protein sequence ID" value="MFG1374102.1"/>
    <property type="molecule type" value="Genomic_DNA"/>
</dbReference>
<comment type="similarity">
    <text evidence="2">Belongs to the bacterial solute-binding protein 7 family.</text>
</comment>
<evidence type="ECO:0000256" key="3">
    <source>
        <dbReference type="ARBA" id="ARBA00022448"/>
    </source>
</evidence>
<organism evidence="6 7">
    <name type="scientific">Xanthobacter oligotrophicus</name>
    <dbReference type="NCBI Taxonomy" id="2607286"/>
    <lineage>
        <taxon>Bacteria</taxon>
        <taxon>Pseudomonadati</taxon>
        <taxon>Pseudomonadota</taxon>
        <taxon>Alphaproteobacteria</taxon>
        <taxon>Hyphomicrobiales</taxon>
        <taxon>Xanthobacteraceae</taxon>
        <taxon>Xanthobacter</taxon>
    </lineage>
</organism>
<evidence type="ECO:0000256" key="2">
    <source>
        <dbReference type="ARBA" id="ARBA00009023"/>
    </source>
</evidence>
<dbReference type="NCBIfam" id="NF037995">
    <property type="entry name" value="TRAP_S1"/>
    <property type="match status" value="1"/>
</dbReference>
<evidence type="ECO:0000256" key="1">
    <source>
        <dbReference type="ARBA" id="ARBA00004196"/>
    </source>
</evidence>
<feature type="signal peptide" evidence="5">
    <location>
        <begin position="1"/>
        <end position="23"/>
    </location>
</feature>
<comment type="caution">
    <text evidence="6">The sequence shown here is derived from an EMBL/GenBank/DDBJ whole genome shotgun (WGS) entry which is preliminary data.</text>
</comment>